<feature type="compositionally biased region" description="Low complexity" evidence="1">
    <location>
        <begin position="458"/>
        <end position="475"/>
    </location>
</feature>
<evidence type="ECO:0000313" key="3">
    <source>
        <dbReference type="Proteomes" id="UP000193922"/>
    </source>
</evidence>
<protein>
    <submittedName>
        <fullName evidence="2">Uncharacterized protein</fullName>
    </submittedName>
</protein>
<feature type="compositionally biased region" description="Low complexity" evidence="1">
    <location>
        <begin position="64"/>
        <end position="83"/>
    </location>
</feature>
<evidence type="ECO:0000256" key="1">
    <source>
        <dbReference type="SAM" id="MobiDB-lite"/>
    </source>
</evidence>
<feature type="region of interest" description="Disordered" evidence="1">
    <location>
        <begin position="1068"/>
        <end position="1094"/>
    </location>
</feature>
<keyword evidence="3" id="KW-1185">Reference proteome</keyword>
<name>A0A1Y1VQT0_9FUNG</name>
<feature type="compositionally biased region" description="Low complexity" evidence="1">
    <location>
        <begin position="1231"/>
        <end position="1247"/>
    </location>
</feature>
<feature type="region of interest" description="Disordered" evidence="1">
    <location>
        <begin position="584"/>
        <end position="620"/>
    </location>
</feature>
<evidence type="ECO:0000313" key="2">
    <source>
        <dbReference type="EMBL" id="ORX63637.1"/>
    </source>
</evidence>
<feature type="compositionally biased region" description="Polar residues" evidence="1">
    <location>
        <begin position="16"/>
        <end position="30"/>
    </location>
</feature>
<feature type="region of interest" description="Disordered" evidence="1">
    <location>
        <begin position="529"/>
        <end position="550"/>
    </location>
</feature>
<feature type="region of interest" description="Disordered" evidence="1">
    <location>
        <begin position="370"/>
        <end position="476"/>
    </location>
</feature>
<feature type="region of interest" description="Disordered" evidence="1">
    <location>
        <begin position="817"/>
        <end position="932"/>
    </location>
</feature>
<reference evidence="2 3" key="1">
    <citation type="submission" date="2016-07" db="EMBL/GenBank/DDBJ databases">
        <title>Pervasive Adenine N6-methylation of Active Genes in Fungi.</title>
        <authorList>
            <consortium name="DOE Joint Genome Institute"/>
            <person name="Mondo S.J."/>
            <person name="Dannebaum R.O."/>
            <person name="Kuo R.C."/>
            <person name="Labutti K."/>
            <person name="Haridas S."/>
            <person name="Kuo A."/>
            <person name="Salamov A."/>
            <person name="Ahrendt S.R."/>
            <person name="Lipzen A."/>
            <person name="Sullivan W."/>
            <person name="Andreopoulos W.B."/>
            <person name="Clum A."/>
            <person name="Lindquist E."/>
            <person name="Daum C."/>
            <person name="Ramamoorthy G.K."/>
            <person name="Gryganskyi A."/>
            <person name="Culley D."/>
            <person name="Magnuson J.K."/>
            <person name="James T.Y."/>
            <person name="O'Malley M.A."/>
            <person name="Stajich J.E."/>
            <person name="Spatafora J.W."/>
            <person name="Visel A."/>
            <person name="Grigoriev I.V."/>
        </authorList>
    </citation>
    <scope>NUCLEOTIDE SEQUENCE [LARGE SCALE GENOMIC DNA]</scope>
    <source>
        <strain evidence="2 3">ATCC 12442</strain>
    </source>
</reference>
<feature type="compositionally biased region" description="Polar residues" evidence="1">
    <location>
        <begin position="676"/>
        <end position="686"/>
    </location>
</feature>
<feature type="region of interest" description="Disordered" evidence="1">
    <location>
        <begin position="1000"/>
        <end position="1025"/>
    </location>
</feature>
<feature type="region of interest" description="Disordered" evidence="1">
    <location>
        <begin position="1"/>
        <end position="44"/>
    </location>
</feature>
<feature type="region of interest" description="Disordered" evidence="1">
    <location>
        <begin position="64"/>
        <end position="87"/>
    </location>
</feature>
<feature type="compositionally biased region" description="Pro residues" evidence="1">
    <location>
        <begin position="538"/>
        <end position="550"/>
    </location>
</feature>
<feature type="compositionally biased region" description="Low complexity" evidence="1">
    <location>
        <begin position="844"/>
        <end position="858"/>
    </location>
</feature>
<organism evidence="2 3">
    <name type="scientific">Linderina pennispora</name>
    <dbReference type="NCBI Taxonomy" id="61395"/>
    <lineage>
        <taxon>Eukaryota</taxon>
        <taxon>Fungi</taxon>
        <taxon>Fungi incertae sedis</taxon>
        <taxon>Zoopagomycota</taxon>
        <taxon>Kickxellomycotina</taxon>
        <taxon>Kickxellomycetes</taxon>
        <taxon>Kickxellales</taxon>
        <taxon>Kickxellaceae</taxon>
        <taxon>Linderina</taxon>
    </lineage>
</organism>
<feature type="region of interest" description="Disordered" evidence="1">
    <location>
        <begin position="655"/>
        <end position="702"/>
    </location>
</feature>
<feature type="compositionally biased region" description="Basic residues" evidence="1">
    <location>
        <begin position="1013"/>
        <end position="1025"/>
    </location>
</feature>
<feature type="compositionally biased region" description="Basic and acidic residues" evidence="1">
    <location>
        <begin position="376"/>
        <end position="385"/>
    </location>
</feature>
<feature type="compositionally biased region" description="Basic residues" evidence="1">
    <location>
        <begin position="1"/>
        <end position="12"/>
    </location>
</feature>
<gene>
    <name evidence="2" type="ORF">DL89DRAFT_273160</name>
</gene>
<sequence>MRPFKHSGKQRFRPQVSGTFNGEQAGSLQEATPGKRTTLKPITKPTIVPDPTVVTVATAMVGPESTSFSQSPPTQAAPSASSPEIYSPATRADRCSVHPGMRNDYWCESIDLAAAYDDTFEAIELMQVKLVNHLKDTRHRNALLDSAAQVAMDEQLLRDTERSSLEERIAEYETLKMVQMMVEELSPAQTLLSISEQARPIDWEEPLPKVARIEEEVMPAWHYASVEVPDRGHVRVVSDAISAHGVVWQLEIRRSRSRLVVNRIDGCENIDGTFTVSVGLAKSESSALSRFRNESCNVWGQSSSSQTFNMCPLEDLKDSDTLTQSGSVSIRFGVAPESFRSLAAVQADRIPENGKGDMEQAALELQQRQIRRRRSDIRSRSEVKPDQMPIPGFTFGARPSDMPSAVQLPPALLSPISHAAAGSSSNAHTEKSSHQRSFSLTAKLRRQPPAPFPSSGHTRSLTSTPSTQSSESSVSAGVLRRLSGWVKTTEGSGHKGSPGAVDQQNSIDEWTFLDKSYPETLHCEAAEHVAGNGSPAGTKPPPPPPQIPLPPPPFAADFGAGFAFDGAADIEREQMEKRAMMGLGGEQEPLSPAALASPLKGSCAAGSPSPSKKSPRQQLDIDSEESIIQRFDALQLIANTVQNSRLGLSEINIEARSGGNTTNDPSPRRTEHPLNRATSPDSYTSPELEEGSSSEFGADGQGLPGANRYYALTKKQNPAQALSRRSISMDPREINHALAGALGGMQAAAGDNPPSPTLSIKRLPKTDSDSMDLVKDLLSRSFSPPAGEPTLSPSSGTVGMKPASVSLPETTAMDPLLSPEIKGASHNSVSLTTSPRQQRARRCSITSVTSSTSSISKSPARMVRPPNNGRSRESSSSESVFQPAASNRNGSLGPRSGTPLKNAAIDLQHLTPQANKTGGILKAGRSRRSKPTRLHNIASVASSFAVSGGDMFFANSETPDTREDSLDSSLARSIGSPLLKAGRSSTLPVIVDEAKLASTAVTPPSSKNGSMPRHPKSSQSTRKRVRFPDELRLLENIRLINPQVAQLHDERAAAAASARGIEHEDVNSLSPLGISAPREKRMGSPPPPAFDLSMALDADDEDDGLVSRIKHSLRKSVRQSADSLENREHSPSPPRSGSPEKFVTASSLLVEEVAEAPVDSPTNPATHSFQRQPIPSQLRAPVCFGGTTGDEYSRCLGKVSIDNSPSSLASAFEPCLSPSPPATDSQAATPQSQSVSGHSSRGTSMSSTLSASLAGLGMDQGRASITTTETDGSSVDLPLKKNNQGMHSSPMGSMPLQQGTPGTFSSAYRYTTDMMVFGVEQIPAIARGKNTAMSIFQQGSDTAHQ</sequence>
<dbReference type="Proteomes" id="UP000193922">
    <property type="component" value="Unassembled WGS sequence"/>
</dbReference>
<accession>A0A1Y1VQT0</accession>
<feature type="compositionally biased region" description="Low complexity" evidence="1">
    <location>
        <begin position="417"/>
        <end position="427"/>
    </location>
</feature>
<feature type="compositionally biased region" description="Low complexity" evidence="1">
    <location>
        <begin position="600"/>
        <end position="612"/>
    </location>
</feature>
<comment type="caution">
    <text evidence="2">The sequence shown here is derived from an EMBL/GenBank/DDBJ whole genome shotgun (WGS) entry which is preliminary data.</text>
</comment>
<proteinExistence type="predicted"/>
<dbReference type="RefSeq" id="XP_040739017.1">
    <property type="nucleotide sequence ID" value="XM_040889037.1"/>
</dbReference>
<dbReference type="OrthoDB" id="5588412at2759"/>
<dbReference type="GeneID" id="63805685"/>
<feature type="compositionally biased region" description="Polar residues" evidence="1">
    <location>
        <begin position="1000"/>
        <end position="1009"/>
    </location>
</feature>
<feature type="region of interest" description="Disordered" evidence="1">
    <location>
        <begin position="1113"/>
        <end position="1141"/>
    </location>
</feature>
<feature type="region of interest" description="Disordered" evidence="1">
    <location>
        <begin position="780"/>
        <end position="803"/>
    </location>
</feature>
<dbReference type="EMBL" id="MCFD01000173">
    <property type="protein sequence ID" value="ORX63637.1"/>
    <property type="molecule type" value="Genomic_DNA"/>
</dbReference>
<feature type="region of interest" description="Disordered" evidence="1">
    <location>
        <begin position="1207"/>
        <end position="1247"/>
    </location>
</feature>
<feature type="compositionally biased region" description="Polar residues" evidence="1">
    <location>
        <begin position="825"/>
        <end position="837"/>
    </location>
</feature>